<dbReference type="EMBL" id="CP000780">
    <property type="protein sequence ID" value="ABS55422.1"/>
    <property type="molecule type" value="Genomic_DNA"/>
</dbReference>
<evidence type="ECO:0000313" key="2">
    <source>
        <dbReference type="Proteomes" id="UP000002408"/>
    </source>
</evidence>
<name>A7I6R1_METB6</name>
<organism evidence="1 2">
    <name type="scientific">Methanoregula boonei (strain DSM 21154 / JCM 14090 / 6A8)</name>
    <dbReference type="NCBI Taxonomy" id="456442"/>
    <lineage>
        <taxon>Archaea</taxon>
        <taxon>Methanobacteriati</taxon>
        <taxon>Methanobacteriota</taxon>
        <taxon>Stenosarchaea group</taxon>
        <taxon>Methanomicrobia</taxon>
        <taxon>Methanomicrobiales</taxon>
        <taxon>Methanoregulaceae</taxon>
        <taxon>Methanoregula</taxon>
    </lineage>
</organism>
<dbReference type="HOGENOM" id="CLU_2949270_0_0_2"/>
<sequence length="59" mass="6231">MARGRGACFYDGIMGPKGMALPKMITLTGYQRGVTGISKKGEKTGLLPQNLPGKFSNEG</sequence>
<gene>
    <name evidence="1" type="ordered locus">Mboo_0904</name>
</gene>
<dbReference type="STRING" id="456442.Mboo_0904"/>
<accession>A7I6R1</accession>
<proteinExistence type="predicted"/>
<keyword evidence="2" id="KW-1185">Reference proteome</keyword>
<protein>
    <submittedName>
        <fullName evidence="1">Uncharacterized protein</fullName>
    </submittedName>
</protein>
<dbReference type="Proteomes" id="UP000002408">
    <property type="component" value="Chromosome"/>
</dbReference>
<dbReference type="AlphaFoldDB" id="A7I6R1"/>
<dbReference type="KEGG" id="mbn:Mboo_0904"/>
<evidence type="ECO:0000313" key="1">
    <source>
        <dbReference type="EMBL" id="ABS55422.1"/>
    </source>
</evidence>
<reference evidence="2" key="1">
    <citation type="journal article" date="2015" name="Microbiology">
        <title>Genome of Methanoregula boonei 6A8 reveals adaptations to oligotrophic peatland environments.</title>
        <authorList>
            <person name="Braeuer S."/>
            <person name="Cadillo-Quiroz H."/>
            <person name="Kyrpides N."/>
            <person name="Woyke T."/>
            <person name="Goodwin L."/>
            <person name="Detter C."/>
            <person name="Podell S."/>
            <person name="Yavitt J.B."/>
            <person name="Zinder S.H."/>
        </authorList>
    </citation>
    <scope>NUCLEOTIDE SEQUENCE [LARGE SCALE GENOMIC DNA]</scope>
    <source>
        <strain evidence="2">DSM 21154 / JCM 14090 / 6A8</strain>
    </source>
</reference>